<dbReference type="InterPro" id="IPR013087">
    <property type="entry name" value="Znf_C2H2_type"/>
</dbReference>
<evidence type="ECO:0000256" key="8">
    <source>
        <dbReference type="ARBA" id="ARBA00023125"/>
    </source>
</evidence>
<dbReference type="PROSITE" id="PS00028">
    <property type="entry name" value="ZINC_FINGER_C2H2_1"/>
    <property type="match status" value="3"/>
</dbReference>
<evidence type="ECO:0000256" key="11">
    <source>
        <dbReference type="PROSITE-ProRule" id="PRU00042"/>
    </source>
</evidence>
<dbReference type="GO" id="GO:0005634">
    <property type="term" value="C:nucleus"/>
    <property type="evidence" value="ECO:0007669"/>
    <property type="project" value="UniProtKB-SubCell"/>
</dbReference>
<dbReference type="GO" id="GO:0008270">
    <property type="term" value="F:zinc ion binding"/>
    <property type="evidence" value="ECO:0007669"/>
    <property type="project" value="UniProtKB-KW"/>
</dbReference>
<evidence type="ECO:0000256" key="4">
    <source>
        <dbReference type="ARBA" id="ARBA00022737"/>
    </source>
</evidence>
<keyword evidence="14" id="KW-1185">Reference proteome</keyword>
<evidence type="ECO:0000259" key="12">
    <source>
        <dbReference type="PROSITE" id="PS50157"/>
    </source>
</evidence>
<accession>A0AAD1XLY6</accession>
<evidence type="ECO:0000256" key="10">
    <source>
        <dbReference type="ARBA" id="ARBA00023242"/>
    </source>
</evidence>
<feature type="domain" description="C2H2-type" evidence="12">
    <location>
        <begin position="61"/>
        <end position="90"/>
    </location>
</feature>
<dbReference type="InterPro" id="IPR036236">
    <property type="entry name" value="Znf_C2H2_sf"/>
</dbReference>
<evidence type="ECO:0000313" key="13">
    <source>
        <dbReference type="EMBL" id="CAI2375296.1"/>
    </source>
</evidence>
<keyword evidence="6" id="KW-0862">Zinc</keyword>
<evidence type="ECO:0000256" key="3">
    <source>
        <dbReference type="ARBA" id="ARBA00022723"/>
    </source>
</evidence>
<dbReference type="SUPFAM" id="SSF57667">
    <property type="entry name" value="beta-beta-alpha zinc fingers"/>
    <property type="match status" value="2"/>
</dbReference>
<dbReference type="GO" id="GO:0003677">
    <property type="term" value="F:DNA binding"/>
    <property type="evidence" value="ECO:0007669"/>
    <property type="project" value="UniProtKB-KW"/>
</dbReference>
<keyword evidence="10" id="KW-0539">Nucleus</keyword>
<dbReference type="FunFam" id="3.30.160.60:FF:000075">
    <property type="entry name" value="Putative zinc finger protein 536"/>
    <property type="match status" value="1"/>
</dbReference>
<keyword evidence="5 11" id="KW-0863">Zinc-finger</keyword>
<proteinExistence type="inferred from homology"/>
<evidence type="ECO:0000256" key="7">
    <source>
        <dbReference type="ARBA" id="ARBA00023015"/>
    </source>
</evidence>
<gene>
    <name evidence="13" type="ORF">ECRASSUSDP1_LOCUS16658</name>
</gene>
<dbReference type="EMBL" id="CAMPGE010016760">
    <property type="protein sequence ID" value="CAI2375296.1"/>
    <property type="molecule type" value="Genomic_DNA"/>
</dbReference>
<comment type="subcellular location">
    <subcellularLocation>
        <location evidence="1">Nucleus</location>
    </subcellularLocation>
</comment>
<evidence type="ECO:0000256" key="5">
    <source>
        <dbReference type="ARBA" id="ARBA00022771"/>
    </source>
</evidence>
<sequence length="164" mass="19330">MLFDGQQQILSNGYVDQFRMSNQMYNQWGIQSNTAKQALCPDINISLRDHPHITHRSLTKHRCTVPNCAKSFKTESNRDRHVRFHFKTRPFVCPVCPKSFTQNGNLKKHLLSHSEPNLDTRRVHECSVCGKKYTEKYTLKTHERKFHPAEYARKYGYRGITNLY</sequence>
<dbReference type="InterPro" id="IPR051061">
    <property type="entry name" value="Zinc_finger_trans_reg"/>
</dbReference>
<organism evidence="13 14">
    <name type="scientific">Euplotes crassus</name>
    <dbReference type="NCBI Taxonomy" id="5936"/>
    <lineage>
        <taxon>Eukaryota</taxon>
        <taxon>Sar</taxon>
        <taxon>Alveolata</taxon>
        <taxon>Ciliophora</taxon>
        <taxon>Intramacronucleata</taxon>
        <taxon>Spirotrichea</taxon>
        <taxon>Hypotrichia</taxon>
        <taxon>Euplotida</taxon>
        <taxon>Euplotidae</taxon>
        <taxon>Moneuplotes</taxon>
    </lineage>
</organism>
<evidence type="ECO:0000256" key="1">
    <source>
        <dbReference type="ARBA" id="ARBA00004123"/>
    </source>
</evidence>
<protein>
    <recommendedName>
        <fullName evidence="12">C2H2-type domain-containing protein</fullName>
    </recommendedName>
</protein>
<evidence type="ECO:0000313" key="14">
    <source>
        <dbReference type="Proteomes" id="UP001295684"/>
    </source>
</evidence>
<dbReference type="GO" id="GO:0006357">
    <property type="term" value="P:regulation of transcription by RNA polymerase II"/>
    <property type="evidence" value="ECO:0007669"/>
    <property type="project" value="TreeGrafter"/>
</dbReference>
<keyword evidence="3" id="KW-0479">Metal-binding</keyword>
<evidence type="ECO:0000256" key="9">
    <source>
        <dbReference type="ARBA" id="ARBA00023163"/>
    </source>
</evidence>
<comment type="caution">
    <text evidence="13">The sequence shown here is derived from an EMBL/GenBank/DDBJ whole genome shotgun (WGS) entry which is preliminary data.</text>
</comment>
<dbReference type="SMART" id="SM00355">
    <property type="entry name" value="ZnF_C2H2"/>
    <property type="match status" value="3"/>
</dbReference>
<dbReference type="Pfam" id="PF00096">
    <property type="entry name" value="zf-C2H2"/>
    <property type="match status" value="2"/>
</dbReference>
<reference evidence="13" key="1">
    <citation type="submission" date="2023-07" db="EMBL/GenBank/DDBJ databases">
        <authorList>
            <consortium name="AG Swart"/>
            <person name="Singh M."/>
            <person name="Singh A."/>
            <person name="Seah K."/>
            <person name="Emmerich C."/>
        </authorList>
    </citation>
    <scope>NUCLEOTIDE SEQUENCE</scope>
    <source>
        <strain evidence="13">DP1</strain>
    </source>
</reference>
<feature type="domain" description="C2H2-type" evidence="12">
    <location>
        <begin position="91"/>
        <end position="118"/>
    </location>
</feature>
<feature type="domain" description="C2H2-type" evidence="12">
    <location>
        <begin position="124"/>
        <end position="152"/>
    </location>
</feature>
<dbReference type="PANTHER" id="PTHR46179">
    <property type="entry name" value="ZINC FINGER PROTEIN"/>
    <property type="match status" value="1"/>
</dbReference>
<name>A0AAD1XLY6_EUPCR</name>
<dbReference type="PROSITE" id="PS50157">
    <property type="entry name" value="ZINC_FINGER_C2H2_2"/>
    <property type="match status" value="3"/>
</dbReference>
<evidence type="ECO:0000256" key="2">
    <source>
        <dbReference type="ARBA" id="ARBA00006991"/>
    </source>
</evidence>
<keyword evidence="8" id="KW-0238">DNA-binding</keyword>
<evidence type="ECO:0000256" key="6">
    <source>
        <dbReference type="ARBA" id="ARBA00022833"/>
    </source>
</evidence>
<keyword evidence="9" id="KW-0804">Transcription</keyword>
<keyword evidence="4" id="KW-0677">Repeat</keyword>
<dbReference type="PANTHER" id="PTHR46179:SF13">
    <property type="entry name" value="C2H2-TYPE DOMAIN-CONTAINING PROTEIN"/>
    <property type="match status" value="1"/>
</dbReference>
<dbReference type="Proteomes" id="UP001295684">
    <property type="component" value="Unassembled WGS sequence"/>
</dbReference>
<dbReference type="Gene3D" id="3.30.160.60">
    <property type="entry name" value="Classic Zinc Finger"/>
    <property type="match status" value="3"/>
</dbReference>
<keyword evidence="7" id="KW-0805">Transcription regulation</keyword>
<dbReference type="AlphaFoldDB" id="A0AAD1XLY6"/>
<comment type="similarity">
    <text evidence="2">Belongs to the krueppel C2H2-type zinc-finger protein family.</text>
</comment>